<reference evidence="1 2" key="1">
    <citation type="submission" date="2020-08" db="EMBL/GenBank/DDBJ databases">
        <title>Acidobacteriota in marine sediments use diverse sulfur dissimilation pathways.</title>
        <authorList>
            <person name="Wasmund K."/>
        </authorList>
    </citation>
    <scope>NUCLEOTIDE SEQUENCE [LARGE SCALE GENOMIC DNA]</scope>
    <source>
        <strain evidence="1">MAG AM4</strain>
    </source>
</reference>
<dbReference type="PANTHER" id="PTHR37953">
    <property type="entry name" value="UPF0127 PROTEIN MJ1496"/>
    <property type="match status" value="1"/>
</dbReference>
<sequence length="146" mass="16198">MFATMLFFLQLMMTADGPKSAVAVLPSGDEFMLELAVTPEERRIGYMHRDQVGPGDGMLFLFGTDEIHGIWMKNCRVALDIIWLDRDFKVVHIATDRQPCEADGPCPSAYPFRPARYVLELAAGRVGETGLKAGDQVVVLSDPPIR</sequence>
<evidence type="ECO:0000313" key="2">
    <source>
        <dbReference type="Proteomes" id="UP000648239"/>
    </source>
</evidence>
<dbReference type="EMBL" id="JACXWD010000003">
    <property type="protein sequence ID" value="MBD3866829.1"/>
    <property type="molecule type" value="Genomic_DNA"/>
</dbReference>
<dbReference type="AlphaFoldDB" id="A0A8J6Y069"/>
<gene>
    <name evidence="1" type="ORF">IFK94_01790</name>
</gene>
<organism evidence="1 2">
    <name type="scientific">Candidatus Polarisedimenticola svalbardensis</name>
    <dbReference type="NCBI Taxonomy" id="2886004"/>
    <lineage>
        <taxon>Bacteria</taxon>
        <taxon>Pseudomonadati</taxon>
        <taxon>Acidobacteriota</taxon>
        <taxon>Candidatus Polarisedimenticolia</taxon>
        <taxon>Candidatus Polarisedimenticolales</taxon>
        <taxon>Candidatus Polarisedimenticolaceae</taxon>
        <taxon>Candidatus Polarisedimenticola</taxon>
    </lineage>
</organism>
<accession>A0A8J6Y069</accession>
<name>A0A8J6Y069_9BACT</name>
<protein>
    <submittedName>
        <fullName evidence="1">DUF192 domain-containing protein</fullName>
    </submittedName>
</protein>
<proteinExistence type="predicted"/>
<dbReference type="InterPro" id="IPR038695">
    <property type="entry name" value="Saro_0823-like_sf"/>
</dbReference>
<dbReference type="PANTHER" id="PTHR37953:SF1">
    <property type="entry name" value="UPF0127 PROTEIN MJ1496"/>
    <property type="match status" value="1"/>
</dbReference>
<dbReference type="InterPro" id="IPR003795">
    <property type="entry name" value="DUF192"/>
</dbReference>
<evidence type="ECO:0000313" key="1">
    <source>
        <dbReference type="EMBL" id="MBD3866829.1"/>
    </source>
</evidence>
<dbReference type="Pfam" id="PF02643">
    <property type="entry name" value="DUF192"/>
    <property type="match status" value="1"/>
</dbReference>
<dbReference type="Gene3D" id="2.60.120.1140">
    <property type="entry name" value="Protein of unknown function DUF192"/>
    <property type="match status" value="1"/>
</dbReference>
<dbReference type="Proteomes" id="UP000648239">
    <property type="component" value="Unassembled WGS sequence"/>
</dbReference>
<comment type="caution">
    <text evidence="1">The sequence shown here is derived from an EMBL/GenBank/DDBJ whole genome shotgun (WGS) entry which is preliminary data.</text>
</comment>